<dbReference type="InterPro" id="IPR050834">
    <property type="entry name" value="Glycosyltransf_2"/>
</dbReference>
<dbReference type="PANTHER" id="PTHR43685">
    <property type="entry name" value="GLYCOSYLTRANSFERASE"/>
    <property type="match status" value="1"/>
</dbReference>
<evidence type="ECO:0000313" key="3">
    <source>
        <dbReference type="Proteomes" id="UP000712570"/>
    </source>
</evidence>
<sequence length="320" mass="36554">MNSLRKKDKVSILIPVFNRETYIAECIQSALFQTYTDFEVVIVDNASTDQTWAICQKFAERDHRVRIFRNEENVGPVRNWIRCVEEATGEYSKILFSDDCLAPECISEMLPALENRDVAFVYCSALVGESKESACVEYNSGKSTLLSFSQYLNLLLQFKAPVSPGAILIRAVDLINNLHTNFPTATPRPFDRHGAGPDVMISLLTAEKYKAVAYIGKPLVYFRAHSGSFSIGHLKLQVMEGYLSAISFFLKKKCSQNVWSKYLTYSWLLRIRQRKKWLNPVAFLKEYEGNGSILELVLMAYQSICIISSKFIFKRFNLLK</sequence>
<feature type="domain" description="Glycosyltransferase 2-like" evidence="1">
    <location>
        <begin position="11"/>
        <end position="137"/>
    </location>
</feature>
<proteinExistence type="predicted"/>
<dbReference type="InterPro" id="IPR001173">
    <property type="entry name" value="Glyco_trans_2-like"/>
</dbReference>
<dbReference type="EMBL" id="JAAOLX010000003">
    <property type="protein sequence ID" value="NHQ85983.1"/>
    <property type="molecule type" value="Genomic_DNA"/>
</dbReference>
<name>A0ABX0L0E6_9NEIS</name>
<dbReference type="PANTHER" id="PTHR43685:SF2">
    <property type="entry name" value="GLYCOSYLTRANSFERASE 2-LIKE DOMAIN-CONTAINING PROTEIN"/>
    <property type="match status" value="1"/>
</dbReference>
<dbReference type="Proteomes" id="UP000712570">
    <property type="component" value="Unassembled WGS sequence"/>
</dbReference>
<gene>
    <name evidence="2" type="ORF">HA050_07605</name>
</gene>
<dbReference type="Gene3D" id="3.90.550.10">
    <property type="entry name" value="Spore Coat Polysaccharide Biosynthesis Protein SpsA, Chain A"/>
    <property type="match status" value="1"/>
</dbReference>
<evidence type="ECO:0000259" key="1">
    <source>
        <dbReference type="Pfam" id="PF00535"/>
    </source>
</evidence>
<protein>
    <submittedName>
        <fullName evidence="2">Glycosyltransferase family 2 protein</fullName>
    </submittedName>
</protein>
<dbReference type="SUPFAM" id="SSF53448">
    <property type="entry name" value="Nucleotide-diphospho-sugar transferases"/>
    <property type="match status" value="1"/>
</dbReference>
<dbReference type="Pfam" id="PF00535">
    <property type="entry name" value="Glycos_transf_2"/>
    <property type="match status" value="1"/>
</dbReference>
<evidence type="ECO:0000313" key="2">
    <source>
        <dbReference type="EMBL" id="NHQ85983.1"/>
    </source>
</evidence>
<accession>A0ABX0L0E6</accession>
<comment type="caution">
    <text evidence="2">The sequence shown here is derived from an EMBL/GenBank/DDBJ whole genome shotgun (WGS) entry which is preliminary data.</text>
</comment>
<reference evidence="2 3" key="1">
    <citation type="submission" date="2020-03" db="EMBL/GenBank/DDBJ databases">
        <title>Draft genome sequence of environmentally isolated violet-colored cultures.</title>
        <authorList>
            <person name="Wilson H.S."/>
        </authorList>
    </citation>
    <scope>NUCLEOTIDE SEQUENCE [LARGE SCALE GENOMIC DNA]</scope>
    <source>
        <strain evidence="2 3">HSC-16F04</strain>
    </source>
</reference>
<keyword evidence="3" id="KW-1185">Reference proteome</keyword>
<organism evidence="2 3">
    <name type="scientific">Iodobacter violaceini</name>
    <dbReference type="NCBI Taxonomy" id="3044271"/>
    <lineage>
        <taxon>Bacteria</taxon>
        <taxon>Pseudomonadati</taxon>
        <taxon>Pseudomonadota</taxon>
        <taxon>Betaproteobacteria</taxon>
        <taxon>Neisseriales</taxon>
        <taxon>Chitinibacteraceae</taxon>
        <taxon>Iodobacter</taxon>
    </lineage>
</organism>
<dbReference type="RefSeq" id="WP_166824148.1">
    <property type="nucleotide sequence ID" value="NZ_JAAOLX010000003.1"/>
</dbReference>
<dbReference type="CDD" id="cd00761">
    <property type="entry name" value="Glyco_tranf_GTA_type"/>
    <property type="match status" value="1"/>
</dbReference>
<dbReference type="InterPro" id="IPR029044">
    <property type="entry name" value="Nucleotide-diphossugar_trans"/>
</dbReference>